<organism evidence="5 7">
    <name type="scientific">Peronospora farinosa</name>
    <dbReference type="NCBI Taxonomy" id="134698"/>
    <lineage>
        <taxon>Eukaryota</taxon>
        <taxon>Sar</taxon>
        <taxon>Stramenopiles</taxon>
        <taxon>Oomycota</taxon>
        <taxon>Peronosporomycetes</taxon>
        <taxon>Peronosporales</taxon>
        <taxon>Peronosporaceae</taxon>
        <taxon>Peronospora</taxon>
    </lineage>
</organism>
<dbReference type="Pfam" id="PF03914">
    <property type="entry name" value="CBF"/>
    <property type="match status" value="1"/>
</dbReference>
<sequence length="972" mass="108679">MVLDKKLSSKTDVALRHKKKHMTIKKTSISSYSRKNQVQKVSDNGENKLERNPVTQLVTLLDEQGVAWYDAEPKLKPKIKYKIETGDEPLQASDELVVTLKKQAQQLLEHEVTRYETQKSSKMSSDDKYLATMMKAGTLSDRVAALTLTSQASPLHSLLRLGQLITMASKKSRRESLMAIDSLKDLFLNDLLPDNAKLRFFHQHPLRAAQSSPAHLVLWFFEHCLKTVYAQLTGVLASGMDDAVDSHKRTCLRAANALLRAKPEQEAVLLAMLVNKLGDPDRKIAAYLHRMLQELLQEHPVMKRVVVNEVERLLTRPKVSDRAKYNAVLFLNQIYLDGVEADADLAGHLISVYFGLFSKEVRRHDEEKKKVKNEVKNGKKGKNGKKKKIAGLTSEEAMDRKLLSALLVGVNRAFPYAKATSANFTEEIDSLFQVVHRAHHTTSVQALMLLFQVMNSTNSVSDRFYTALYGKLIDPKVRETSKHTLFLNLIFRAMKADVSPARANAFIKRLLQLASIMPPAFTCAVLFLLSELLKVKPQLRTLIDQPEAGSVNGNAADDEQFVDAKLEDSAYELEKEESDDDDDDTTEEAGLDKLNDGLTDAERAAKVLAVMFGKPGKEMTKSKGAAVVCFDDEPAVKIALSKKIAGDDLNEGGYNASKRNPLFAGAEISCAWELQLLAHHYHPSVQSFTRQLLDNKDIGIQYAGDPLVDFTMHAFFEKFVNKKPRHKVADASGNTGAKAKNWTFAPINTEAVLRANVANVDASDQFFYKFFKERASRDADHPGTRRTKKVKDERDGDALSDMEDGGEDDEEIEAYAQELAKGIMADGNLDDEDPDMANWSGSDDDEEPTLDGEDEETMEAEDITDDTVNENAGDDEDVEAEDEEGDDMKDDEDAFDFSVIAEMDDDDEALQEELQKLDAKRTKQTPPKAGDKRKAMFASADDYDQIVKEALAKQANDSKQTKRKMSKQPRRS</sequence>
<keyword evidence="6" id="KW-1185">Reference proteome</keyword>
<dbReference type="EMBL" id="CAKLBC010000552">
    <property type="protein sequence ID" value="CAH0486922.1"/>
    <property type="molecule type" value="Genomic_DNA"/>
</dbReference>
<dbReference type="Proteomes" id="UP001159659">
    <property type="component" value="Unassembled WGS sequence"/>
</dbReference>
<evidence type="ECO:0000313" key="6">
    <source>
        <dbReference type="Proteomes" id="UP001157938"/>
    </source>
</evidence>
<feature type="domain" description="CCAAT-binding factor" evidence="3">
    <location>
        <begin position="443"/>
        <end position="688"/>
    </location>
</feature>
<evidence type="ECO:0000313" key="7">
    <source>
        <dbReference type="Proteomes" id="UP001159659"/>
    </source>
</evidence>
<dbReference type="SUPFAM" id="SSF48371">
    <property type="entry name" value="ARM repeat"/>
    <property type="match status" value="1"/>
</dbReference>
<feature type="compositionally biased region" description="Basic residues" evidence="2">
    <location>
        <begin position="961"/>
        <end position="972"/>
    </location>
</feature>
<feature type="compositionally biased region" description="Acidic residues" evidence="2">
    <location>
        <begin position="572"/>
        <end position="589"/>
    </location>
</feature>
<protein>
    <recommendedName>
        <fullName evidence="3">CCAAT-binding factor domain-containing protein</fullName>
    </recommendedName>
</protein>
<comment type="similarity">
    <text evidence="1">Belongs to the CBF/MAK21 family.</text>
</comment>
<feature type="region of interest" description="Disordered" evidence="2">
    <location>
        <begin position="24"/>
        <end position="47"/>
    </location>
</feature>
<dbReference type="InterPro" id="IPR040155">
    <property type="entry name" value="CEBPZ/Mak21-like"/>
</dbReference>
<feature type="region of interest" description="Disordered" evidence="2">
    <location>
        <begin position="949"/>
        <end position="972"/>
    </location>
</feature>
<feature type="region of interest" description="Disordered" evidence="2">
    <location>
        <begin position="572"/>
        <end position="595"/>
    </location>
</feature>
<feature type="region of interest" description="Disordered" evidence="2">
    <location>
        <begin position="826"/>
        <end position="937"/>
    </location>
</feature>
<dbReference type="Proteomes" id="UP001157938">
    <property type="component" value="Unassembled WGS sequence"/>
</dbReference>
<accession>A0AAV0SQF4</accession>
<dbReference type="AlphaFoldDB" id="A0AAV0SQF4"/>
<feature type="compositionally biased region" description="Basic and acidic residues" evidence="2">
    <location>
        <begin position="368"/>
        <end position="377"/>
    </location>
</feature>
<dbReference type="GO" id="GO:0005634">
    <property type="term" value="C:nucleus"/>
    <property type="evidence" value="ECO:0007669"/>
    <property type="project" value="TreeGrafter"/>
</dbReference>
<feature type="compositionally biased region" description="Acidic residues" evidence="2">
    <location>
        <begin position="798"/>
        <end position="809"/>
    </location>
</feature>
<dbReference type="EMBL" id="CANTFK010000055">
    <property type="protein sequence ID" value="CAI5705763.1"/>
    <property type="molecule type" value="Genomic_DNA"/>
</dbReference>
<reference evidence="4 6" key="1">
    <citation type="submission" date="2021-11" db="EMBL/GenBank/DDBJ databases">
        <authorList>
            <person name="Islam A."/>
            <person name="Islam S."/>
            <person name="Flora M.S."/>
            <person name="Rahman M."/>
            <person name="Ziaur R.M."/>
            <person name="Epstein J.H."/>
            <person name="Hassan M."/>
            <person name="Klassen M."/>
            <person name="Woodard K."/>
            <person name="Webb A."/>
            <person name="Webby R.J."/>
            <person name="El Zowalaty M.E."/>
        </authorList>
    </citation>
    <scope>NUCLEOTIDE SEQUENCE [LARGE SCALE GENOMIC DNA]</scope>
    <source>
        <strain evidence="4">Pf1</strain>
    </source>
</reference>
<feature type="compositionally biased region" description="Acidic residues" evidence="2">
    <location>
        <begin position="842"/>
        <end position="895"/>
    </location>
</feature>
<dbReference type="InterPro" id="IPR005612">
    <property type="entry name" value="CCAAT-binding_factor"/>
</dbReference>
<dbReference type="PANTHER" id="PTHR12048">
    <property type="entry name" value="CCAAT-BINDING FACTOR-RELATED"/>
    <property type="match status" value="1"/>
</dbReference>
<feature type="region of interest" description="Disordered" evidence="2">
    <location>
        <begin position="368"/>
        <end position="387"/>
    </location>
</feature>
<feature type="compositionally biased region" description="Basic residues" evidence="2">
    <location>
        <begin position="378"/>
        <end position="387"/>
    </location>
</feature>
<evidence type="ECO:0000313" key="5">
    <source>
        <dbReference type="EMBL" id="CAI5705763.1"/>
    </source>
</evidence>
<dbReference type="PANTHER" id="PTHR12048:SF0">
    <property type="entry name" value="CCAAT_ENHANCER-BINDING PROTEIN ZETA"/>
    <property type="match status" value="1"/>
</dbReference>
<dbReference type="InterPro" id="IPR016024">
    <property type="entry name" value="ARM-type_fold"/>
</dbReference>
<gene>
    <name evidence="4" type="ORF">PFR001_LOCUS2516</name>
    <name evidence="5" type="ORF">PFR002_LOCUS747</name>
</gene>
<evidence type="ECO:0000313" key="4">
    <source>
        <dbReference type="EMBL" id="CAH0486922.1"/>
    </source>
</evidence>
<feature type="compositionally biased region" description="Polar residues" evidence="2">
    <location>
        <begin position="25"/>
        <end position="42"/>
    </location>
</feature>
<evidence type="ECO:0000259" key="3">
    <source>
        <dbReference type="Pfam" id="PF03914"/>
    </source>
</evidence>
<feature type="compositionally biased region" description="Acidic residues" evidence="2">
    <location>
        <begin position="902"/>
        <end position="911"/>
    </location>
</feature>
<proteinExistence type="inferred from homology"/>
<name>A0AAV0SQF4_9STRA</name>
<evidence type="ECO:0000256" key="1">
    <source>
        <dbReference type="ARBA" id="ARBA00007797"/>
    </source>
</evidence>
<reference evidence="5" key="2">
    <citation type="submission" date="2022-12" db="EMBL/GenBank/DDBJ databases">
        <authorList>
            <person name="Webb A."/>
        </authorList>
    </citation>
    <scope>NUCLEOTIDE SEQUENCE</scope>
    <source>
        <strain evidence="5">Pf2</strain>
    </source>
</reference>
<evidence type="ECO:0000256" key="2">
    <source>
        <dbReference type="SAM" id="MobiDB-lite"/>
    </source>
</evidence>
<feature type="region of interest" description="Disordered" evidence="2">
    <location>
        <begin position="778"/>
        <end position="809"/>
    </location>
</feature>
<comment type="caution">
    <text evidence="5">The sequence shown here is derived from an EMBL/GenBank/DDBJ whole genome shotgun (WGS) entry which is preliminary data.</text>
</comment>